<dbReference type="AlphaFoldDB" id="A0A3B0S3E7"/>
<keyword evidence="5" id="KW-0028">Amino-acid biosynthesis</keyword>
<comment type="pathway">
    <text evidence="2">Amino-acid biosynthesis; L-threonine biosynthesis; L-threonine from L-aspartate: step 5/5.</text>
</comment>
<dbReference type="Pfam" id="PF14821">
    <property type="entry name" value="Thr_synth_N"/>
    <property type="match status" value="1"/>
</dbReference>
<feature type="domain" description="Threonine synthase N-terminal" evidence="9">
    <location>
        <begin position="2"/>
        <end position="78"/>
    </location>
</feature>
<dbReference type="GO" id="GO:0009088">
    <property type="term" value="P:threonine biosynthetic process"/>
    <property type="evidence" value="ECO:0007669"/>
    <property type="project" value="UniProtKB-UniPathway"/>
</dbReference>
<keyword evidence="6" id="KW-0791">Threonine biosynthesis</keyword>
<dbReference type="UniPathway" id="UPA00050">
    <property type="reaction ID" value="UER00065"/>
</dbReference>
<dbReference type="InterPro" id="IPR037158">
    <property type="entry name" value="Thr_synth_N_sf"/>
</dbReference>
<gene>
    <name evidence="10" type="ORF">MNBD_ALPHA06-2085</name>
</gene>
<evidence type="ECO:0000259" key="8">
    <source>
        <dbReference type="Pfam" id="PF00291"/>
    </source>
</evidence>
<name>A0A3B0S3E7_9ZZZZ</name>
<dbReference type="Gene3D" id="3.40.50.1100">
    <property type="match status" value="2"/>
</dbReference>
<organism evidence="10">
    <name type="scientific">hydrothermal vent metagenome</name>
    <dbReference type="NCBI Taxonomy" id="652676"/>
    <lineage>
        <taxon>unclassified sequences</taxon>
        <taxon>metagenomes</taxon>
        <taxon>ecological metagenomes</taxon>
    </lineage>
</organism>
<comment type="similarity">
    <text evidence="3">Belongs to the threonine synthase family.</text>
</comment>
<sequence>MKFISTKQNSPAVSASDAILQGVAPDGGLYVPQSFPHFAADDFADAATLPALASILFAPFFAGDRLATELPKICQAAFNFPAPTRHVTKNLDVLELFHGPTAAFKDFGARFMAQCIEFMSLSDEKLTILVATSGDTGGAVGCAYEQAKTARVVILYPKGRVSPFQQHQLTCWGDNVTALEVDGDFDDCQRLVKQAFADDKLNHACRLGSANSINIARLLPQMSYYAFTALAHFKRTGNLANFIIPTGNMGNGMACLWAKTCGLPIGDIIFATNANRALSTFFATGELLPHPSVSTLANAMDVGNPSNLERYRWQNPQADNAIRCQKVSDGEISTRIRDDYKFLGQTWCPHTAIAAQIWQQLPAQDKAQHWYIVSTAHPYKFREVVEPLIKTSIAPPAAMQDILQRKSIKTAIPAEMSALRRELLRLCG</sequence>
<dbReference type="GO" id="GO:0030170">
    <property type="term" value="F:pyridoxal phosphate binding"/>
    <property type="evidence" value="ECO:0007669"/>
    <property type="project" value="InterPro"/>
</dbReference>
<dbReference type="InterPro" id="IPR029144">
    <property type="entry name" value="Thr_synth_N"/>
</dbReference>
<evidence type="ECO:0000256" key="5">
    <source>
        <dbReference type="ARBA" id="ARBA00022605"/>
    </source>
</evidence>
<dbReference type="PROSITE" id="PS00165">
    <property type="entry name" value="DEHYDRATASE_SER_THR"/>
    <property type="match status" value="1"/>
</dbReference>
<dbReference type="Gene3D" id="3.90.1380.10">
    <property type="entry name" value="Threonine synthase, N-terminal domain"/>
    <property type="match status" value="1"/>
</dbReference>
<protein>
    <recommendedName>
        <fullName evidence="4">threonine synthase</fullName>
        <ecNumber evidence="4">4.2.3.1</ecNumber>
    </recommendedName>
</protein>
<dbReference type="PANTHER" id="PTHR43515">
    <property type="entry name" value="THREONINE SYNTHASE-LIKE 1"/>
    <property type="match status" value="1"/>
</dbReference>
<dbReference type="InterPro" id="IPR004450">
    <property type="entry name" value="Thr_synthase-like"/>
</dbReference>
<dbReference type="InterPro" id="IPR036052">
    <property type="entry name" value="TrpB-like_PALP_sf"/>
</dbReference>
<evidence type="ECO:0000256" key="3">
    <source>
        <dbReference type="ARBA" id="ARBA00005517"/>
    </source>
</evidence>
<dbReference type="GO" id="GO:0005737">
    <property type="term" value="C:cytoplasm"/>
    <property type="evidence" value="ECO:0007669"/>
    <property type="project" value="TreeGrafter"/>
</dbReference>
<comment type="cofactor">
    <cofactor evidence="1">
        <name>pyridoxal 5'-phosphate</name>
        <dbReference type="ChEBI" id="CHEBI:597326"/>
    </cofactor>
</comment>
<keyword evidence="10" id="KW-0456">Lyase</keyword>
<dbReference type="NCBIfam" id="TIGR00260">
    <property type="entry name" value="thrC"/>
    <property type="match status" value="1"/>
</dbReference>
<proteinExistence type="inferred from homology"/>
<reference evidence="10" key="1">
    <citation type="submission" date="2018-06" db="EMBL/GenBank/DDBJ databases">
        <authorList>
            <person name="Zhirakovskaya E."/>
        </authorList>
    </citation>
    <scope>NUCLEOTIDE SEQUENCE</scope>
</reference>
<evidence type="ECO:0000256" key="6">
    <source>
        <dbReference type="ARBA" id="ARBA00022697"/>
    </source>
</evidence>
<dbReference type="PANTHER" id="PTHR43515:SF1">
    <property type="entry name" value="THREONINE SYNTHASE-LIKE 1"/>
    <property type="match status" value="1"/>
</dbReference>
<feature type="domain" description="Tryptophan synthase beta chain-like PALP" evidence="8">
    <location>
        <begin position="95"/>
        <end position="358"/>
    </location>
</feature>
<keyword evidence="7" id="KW-0663">Pyridoxal phosphate</keyword>
<dbReference type="SUPFAM" id="SSF53686">
    <property type="entry name" value="Tryptophan synthase beta subunit-like PLP-dependent enzymes"/>
    <property type="match status" value="1"/>
</dbReference>
<evidence type="ECO:0000256" key="1">
    <source>
        <dbReference type="ARBA" id="ARBA00001933"/>
    </source>
</evidence>
<dbReference type="InterPro" id="IPR001926">
    <property type="entry name" value="TrpB-like_PALP"/>
</dbReference>
<evidence type="ECO:0000256" key="4">
    <source>
        <dbReference type="ARBA" id="ARBA00013028"/>
    </source>
</evidence>
<dbReference type="InterPro" id="IPR000634">
    <property type="entry name" value="Ser/Thr_deHydtase_PyrdxlP-BS"/>
</dbReference>
<evidence type="ECO:0000256" key="7">
    <source>
        <dbReference type="ARBA" id="ARBA00022898"/>
    </source>
</evidence>
<evidence type="ECO:0000259" key="9">
    <source>
        <dbReference type="Pfam" id="PF14821"/>
    </source>
</evidence>
<evidence type="ECO:0000313" key="10">
    <source>
        <dbReference type="EMBL" id="VAV89975.1"/>
    </source>
</evidence>
<dbReference type="EMBL" id="UOEE01000099">
    <property type="protein sequence ID" value="VAV89975.1"/>
    <property type="molecule type" value="Genomic_DNA"/>
</dbReference>
<dbReference type="EC" id="4.2.3.1" evidence="4"/>
<accession>A0A3B0S3E7</accession>
<evidence type="ECO:0000256" key="2">
    <source>
        <dbReference type="ARBA" id="ARBA00004979"/>
    </source>
</evidence>
<dbReference type="Pfam" id="PF00291">
    <property type="entry name" value="PALP"/>
    <property type="match status" value="1"/>
</dbReference>
<dbReference type="GO" id="GO:0004795">
    <property type="term" value="F:threonine synthase activity"/>
    <property type="evidence" value="ECO:0007669"/>
    <property type="project" value="UniProtKB-EC"/>
</dbReference>